<evidence type="ECO:0000313" key="5">
    <source>
        <dbReference type="Proteomes" id="UP001444661"/>
    </source>
</evidence>
<evidence type="ECO:0000256" key="1">
    <source>
        <dbReference type="ARBA" id="ARBA00009947"/>
    </source>
</evidence>
<feature type="region of interest" description="Disordered" evidence="3">
    <location>
        <begin position="251"/>
        <end position="286"/>
    </location>
</feature>
<sequence length="322" mass="35943">MSMPEEIVIDPAVIKELQQFEDAISDVDLEIAAKQWLMTKDIFAKRQNSIAKIPGFWSVVFDKAVSELEAAITPRDNVIFQQALTAIEVDRPEIPASAKTTDTGIDKFGEPRSMTIAFHFKENDFFADTVLRKTFYYRYGNDGSTGLVSEPVKINWKAGKDVTEGLSDAAYGFWQAQKANASQQLDAALSGDARKARDAAAREMPEYKALAAMIEEKEMGATSFFNFFSYRGRWTSAAESVQAKAEAMAKRAKAGEIDEEDEDEDEEEFPEEHVETFPPGHDVAVTIGDDIFPSAIDYFLEDDIDSDIDLDSDDDEDEEMEG</sequence>
<organism evidence="4 5">
    <name type="scientific">Apiospora rasikravindrae</name>
    <dbReference type="NCBI Taxonomy" id="990691"/>
    <lineage>
        <taxon>Eukaryota</taxon>
        <taxon>Fungi</taxon>
        <taxon>Dikarya</taxon>
        <taxon>Ascomycota</taxon>
        <taxon>Pezizomycotina</taxon>
        <taxon>Sordariomycetes</taxon>
        <taxon>Xylariomycetidae</taxon>
        <taxon>Amphisphaeriales</taxon>
        <taxon>Apiosporaceae</taxon>
        <taxon>Apiospora</taxon>
    </lineage>
</organism>
<accession>A0ABR1TGX6</accession>
<dbReference type="PANTHER" id="PTHR11875">
    <property type="entry name" value="TESTIS-SPECIFIC Y-ENCODED PROTEIN"/>
    <property type="match status" value="1"/>
</dbReference>
<dbReference type="InterPro" id="IPR037231">
    <property type="entry name" value="NAP-like_sf"/>
</dbReference>
<dbReference type="Proteomes" id="UP001444661">
    <property type="component" value="Unassembled WGS sequence"/>
</dbReference>
<comment type="similarity">
    <text evidence="1 2">Belongs to the nucleosome assembly protein (NAP) family.</text>
</comment>
<evidence type="ECO:0000313" key="4">
    <source>
        <dbReference type="EMBL" id="KAK8044913.1"/>
    </source>
</evidence>
<keyword evidence="5" id="KW-1185">Reference proteome</keyword>
<dbReference type="Pfam" id="PF00956">
    <property type="entry name" value="NAP"/>
    <property type="match status" value="1"/>
</dbReference>
<feature type="compositionally biased region" description="Acidic residues" evidence="3">
    <location>
        <begin position="257"/>
        <end position="270"/>
    </location>
</feature>
<dbReference type="Gene3D" id="3.30.1120.90">
    <property type="entry name" value="Nucleosome assembly protein"/>
    <property type="match status" value="1"/>
</dbReference>
<dbReference type="SUPFAM" id="SSF143113">
    <property type="entry name" value="NAP-like"/>
    <property type="match status" value="1"/>
</dbReference>
<proteinExistence type="inferred from homology"/>
<dbReference type="InterPro" id="IPR002164">
    <property type="entry name" value="NAP_family"/>
</dbReference>
<gene>
    <name evidence="4" type="ORF">PG993_004937</name>
</gene>
<protein>
    <submittedName>
        <fullName evidence="4">Nucleosome assembly protein</fullName>
    </submittedName>
</protein>
<reference evidence="4 5" key="1">
    <citation type="submission" date="2023-01" db="EMBL/GenBank/DDBJ databases">
        <title>Analysis of 21 Apiospora genomes using comparative genomics revels a genus with tremendous synthesis potential of carbohydrate active enzymes and secondary metabolites.</title>
        <authorList>
            <person name="Sorensen T."/>
        </authorList>
    </citation>
    <scope>NUCLEOTIDE SEQUENCE [LARGE SCALE GENOMIC DNA]</scope>
    <source>
        <strain evidence="4 5">CBS 33761</strain>
    </source>
</reference>
<evidence type="ECO:0000256" key="3">
    <source>
        <dbReference type="SAM" id="MobiDB-lite"/>
    </source>
</evidence>
<evidence type="ECO:0000256" key="2">
    <source>
        <dbReference type="RuleBase" id="RU003876"/>
    </source>
</evidence>
<name>A0ABR1TGX6_9PEZI</name>
<feature type="region of interest" description="Disordered" evidence="3">
    <location>
        <begin position="303"/>
        <end position="322"/>
    </location>
</feature>
<comment type="caution">
    <text evidence="4">The sequence shown here is derived from an EMBL/GenBank/DDBJ whole genome shotgun (WGS) entry which is preliminary data.</text>
</comment>
<dbReference type="EMBL" id="JAQQWK010000003">
    <property type="protein sequence ID" value="KAK8044913.1"/>
    <property type="molecule type" value="Genomic_DNA"/>
</dbReference>